<protein>
    <submittedName>
        <fullName evidence="1">Uncharacterized protein</fullName>
    </submittedName>
</protein>
<dbReference type="EMBL" id="UOFV01000113">
    <property type="protein sequence ID" value="VAW97417.1"/>
    <property type="molecule type" value="Genomic_DNA"/>
</dbReference>
<organism evidence="1">
    <name type="scientific">hydrothermal vent metagenome</name>
    <dbReference type="NCBI Taxonomy" id="652676"/>
    <lineage>
        <taxon>unclassified sequences</taxon>
        <taxon>metagenomes</taxon>
        <taxon>ecological metagenomes</taxon>
    </lineage>
</organism>
<name>A0A3B1AD26_9ZZZZ</name>
<proteinExistence type="predicted"/>
<gene>
    <name evidence="1" type="ORF">MNBD_GAMMA19-310</name>
</gene>
<evidence type="ECO:0000313" key="1">
    <source>
        <dbReference type="EMBL" id="VAW97417.1"/>
    </source>
</evidence>
<accession>A0A3B1AD26</accession>
<reference evidence="1" key="1">
    <citation type="submission" date="2018-06" db="EMBL/GenBank/DDBJ databases">
        <authorList>
            <person name="Zhirakovskaya E."/>
        </authorList>
    </citation>
    <scope>NUCLEOTIDE SEQUENCE</scope>
</reference>
<dbReference type="AlphaFoldDB" id="A0A3B1AD26"/>
<sequence length="64" mass="7517">MPFALKESAGGWNVHRFFVSFYSYRVNSWNVVEPLRLFHPTRVDGGAGIFIGFLFRFIQHRVKL</sequence>